<accession>A0ABU0LBY4</accession>
<feature type="transmembrane region" description="Helical" evidence="6">
    <location>
        <begin position="127"/>
        <end position="152"/>
    </location>
</feature>
<feature type="transmembrane region" description="Helical" evidence="6">
    <location>
        <begin position="207"/>
        <end position="230"/>
    </location>
</feature>
<dbReference type="InterPro" id="IPR050189">
    <property type="entry name" value="MFS_Efflux_Transporters"/>
</dbReference>
<feature type="transmembrane region" description="Helical" evidence="6">
    <location>
        <begin position="242"/>
        <end position="262"/>
    </location>
</feature>
<feature type="transmembrane region" description="Helical" evidence="6">
    <location>
        <begin position="294"/>
        <end position="316"/>
    </location>
</feature>
<dbReference type="SUPFAM" id="SSF103473">
    <property type="entry name" value="MFS general substrate transporter"/>
    <property type="match status" value="1"/>
</dbReference>
<keyword evidence="5 6" id="KW-0472">Membrane</keyword>
<evidence type="ECO:0000259" key="8">
    <source>
        <dbReference type="PROSITE" id="PS50850"/>
    </source>
</evidence>
<evidence type="ECO:0000256" key="6">
    <source>
        <dbReference type="SAM" id="Phobius"/>
    </source>
</evidence>
<proteinExistence type="predicted"/>
<keyword evidence="7" id="KW-0732">Signal</keyword>
<feature type="transmembrane region" description="Helical" evidence="6">
    <location>
        <begin position="269"/>
        <end position="288"/>
    </location>
</feature>
<feature type="transmembrane region" description="Helical" evidence="6">
    <location>
        <begin position="358"/>
        <end position="377"/>
    </location>
</feature>
<dbReference type="InterPro" id="IPR020846">
    <property type="entry name" value="MFS_dom"/>
</dbReference>
<reference evidence="9 10" key="1">
    <citation type="submission" date="2023-07" db="EMBL/GenBank/DDBJ databases">
        <title>Genomic Encyclopedia of Type Strains, Phase IV (KMG-IV): sequencing the most valuable type-strain genomes for metagenomic binning, comparative biology and taxonomic classification.</title>
        <authorList>
            <person name="Goeker M."/>
        </authorList>
    </citation>
    <scope>NUCLEOTIDE SEQUENCE [LARGE SCALE GENOMIC DNA]</scope>
    <source>
        <strain evidence="9 10">DSM 3770</strain>
    </source>
</reference>
<feature type="transmembrane region" description="Helical" evidence="6">
    <location>
        <begin position="94"/>
        <end position="115"/>
    </location>
</feature>
<dbReference type="PANTHER" id="PTHR43124">
    <property type="entry name" value="PURINE EFFLUX PUMP PBUE"/>
    <property type="match status" value="1"/>
</dbReference>
<dbReference type="CDD" id="cd17324">
    <property type="entry name" value="MFS_NepI_like"/>
    <property type="match status" value="1"/>
</dbReference>
<keyword evidence="3 6" id="KW-0812">Transmembrane</keyword>
<keyword evidence="10" id="KW-1185">Reference proteome</keyword>
<feature type="transmembrane region" description="Helical" evidence="6">
    <location>
        <begin position="69"/>
        <end position="88"/>
    </location>
</feature>
<gene>
    <name evidence="9" type="ORF">QOZ94_001408</name>
</gene>
<keyword evidence="4 6" id="KW-1133">Transmembrane helix</keyword>
<keyword evidence="2" id="KW-1003">Cell membrane</keyword>
<feature type="chain" id="PRO_5046195199" evidence="7">
    <location>
        <begin position="20"/>
        <end position="385"/>
    </location>
</feature>
<comment type="caution">
    <text evidence="9">The sequence shown here is derived from an EMBL/GenBank/DDBJ whole genome shotgun (WGS) entry which is preliminary data.</text>
</comment>
<name>A0ABU0LBY4_XANAG</name>
<organism evidence="9 10">
    <name type="scientific">Xanthobacter agilis</name>
    <dbReference type="NCBI Taxonomy" id="47492"/>
    <lineage>
        <taxon>Bacteria</taxon>
        <taxon>Pseudomonadati</taxon>
        <taxon>Pseudomonadota</taxon>
        <taxon>Alphaproteobacteria</taxon>
        <taxon>Hyphomicrobiales</taxon>
        <taxon>Xanthobacteraceae</taxon>
        <taxon>Xanthobacter</taxon>
    </lineage>
</organism>
<evidence type="ECO:0000256" key="4">
    <source>
        <dbReference type="ARBA" id="ARBA00022989"/>
    </source>
</evidence>
<evidence type="ECO:0000313" key="9">
    <source>
        <dbReference type="EMBL" id="MDQ0504626.1"/>
    </source>
</evidence>
<dbReference type="Proteomes" id="UP001241747">
    <property type="component" value="Unassembled WGS sequence"/>
</dbReference>
<evidence type="ECO:0000256" key="3">
    <source>
        <dbReference type="ARBA" id="ARBA00022692"/>
    </source>
</evidence>
<dbReference type="PROSITE" id="PS50850">
    <property type="entry name" value="MFS"/>
    <property type="match status" value="1"/>
</dbReference>
<dbReference type="InterPro" id="IPR011701">
    <property type="entry name" value="MFS"/>
</dbReference>
<feature type="signal peptide" evidence="7">
    <location>
        <begin position="1"/>
        <end position="19"/>
    </location>
</feature>
<dbReference type="RefSeq" id="WP_237347796.1">
    <property type="nucleotide sequence ID" value="NZ_JABWGX010000056.1"/>
</dbReference>
<evidence type="ECO:0000256" key="7">
    <source>
        <dbReference type="SAM" id="SignalP"/>
    </source>
</evidence>
<feature type="transmembrane region" description="Helical" evidence="6">
    <location>
        <begin position="158"/>
        <end position="177"/>
    </location>
</feature>
<dbReference type="PANTHER" id="PTHR43124:SF3">
    <property type="entry name" value="CHLORAMPHENICOL EFFLUX PUMP RV0191"/>
    <property type="match status" value="1"/>
</dbReference>
<evidence type="ECO:0000256" key="1">
    <source>
        <dbReference type="ARBA" id="ARBA00004651"/>
    </source>
</evidence>
<dbReference type="InterPro" id="IPR036259">
    <property type="entry name" value="MFS_trans_sf"/>
</dbReference>
<dbReference type="EMBL" id="JAUSVY010000003">
    <property type="protein sequence ID" value="MDQ0504626.1"/>
    <property type="molecule type" value="Genomic_DNA"/>
</dbReference>
<comment type="subcellular location">
    <subcellularLocation>
        <location evidence="1">Cell membrane</location>
        <topology evidence="1">Multi-pass membrane protein</topology>
    </subcellularLocation>
</comment>
<evidence type="ECO:0000256" key="5">
    <source>
        <dbReference type="ARBA" id="ARBA00023136"/>
    </source>
</evidence>
<sequence length="385" mass="39660">MPFLFILGLATFASTFSMRAVDPMLNILAADLNVTLQEVAMLASAFTLPYATMQLVFGPIGDAVGKVRLVRFNLVLLTLGLAVSALAVSHQMLLAARVFSGAFAGGIIPVVLAMVGDRVSFEQRPLALSRILLALVLGQLLGSAASGFIAAFVGWREVFAAASVMAGAAALATFLGITEQKAREPLSFGASLTRYGAVLRNPLSIKVYAVVAIEGAFSFGVFPMVAPLMVAHGLGDAVEAGLVLAAFAIGGAFYSLAVPVLVRILGLSGMMGAGAVSLGLLFMISALVPHLAMVVGLFALGGFCFYMLHNVLQILATELAPEARGSAVALFASAFFIGQAFGALLTAQVAVLVGVEPVFLLSGAVLIALAYPASRLAPRASPTGR</sequence>
<dbReference type="Pfam" id="PF07690">
    <property type="entry name" value="MFS_1"/>
    <property type="match status" value="1"/>
</dbReference>
<feature type="transmembrane region" description="Helical" evidence="6">
    <location>
        <begin position="328"/>
        <end position="352"/>
    </location>
</feature>
<feature type="transmembrane region" description="Helical" evidence="6">
    <location>
        <begin position="35"/>
        <end position="57"/>
    </location>
</feature>
<protein>
    <submittedName>
        <fullName evidence="9">MFS family arabinose efflux permease</fullName>
    </submittedName>
</protein>
<dbReference type="Gene3D" id="1.20.1250.20">
    <property type="entry name" value="MFS general substrate transporter like domains"/>
    <property type="match status" value="1"/>
</dbReference>
<feature type="domain" description="Major facilitator superfamily (MFS) profile" evidence="8">
    <location>
        <begin position="3"/>
        <end position="381"/>
    </location>
</feature>
<evidence type="ECO:0000256" key="2">
    <source>
        <dbReference type="ARBA" id="ARBA00022475"/>
    </source>
</evidence>
<evidence type="ECO:0000313" key="10">
    <source>
        <dbReference type="Proteomes" id="UP001241747"/>
    </source>
</evidence>